<feature type="domain" description="DUF4349" evidence="3">
    <location>
        <begin position="34"/>
        <end position="235"/>
    </location>
</feature>
<proteinExistence type="predicted"/>
<evidence type="ECO:0000256" key="1">
    <source>
        <dbReference type="SAM" id="Coils"/>
    </source>
</evidence>
<name>A0ABW8KL89_9GAMM</name>
<evidence type="ECO:0000313" key="5">
    <source>
        <dbReference type="Proteomes" id="UP001620397"/>
    </source>
</evidence>
<comment type="caution">
    <text evidence="4">The sequence shown here is derived from an EMBL/GenBank/DDBJ whole genome shotgun (WGS) entry which is preliminary data.</text>
</comment>
<dbReference type="EMBL" id="JADIKL010000009">
    <property type="protein sequence ID" value="MFK2932177.1"/>
    <property type="molecule type" value="Genomic_DNA"/>
</dbReference>
<protein>
    <submittedName>
        <fullName evidence="4">DUF4349 domain-containing protein</fullName>
    </submittedName>
</protein>
<reference evidence="4 5" key="1">
    <citation type="submission" date="2020-10" db="EMBL/GenBank/DDBJ databases">
        <title>Phylogeny of dyella-like bacteria.</title>
        <authorList>
            <person name="Fu J."/>
        </authorList>
    </citation>
    <scope>NUCLEOTIDE SEQUENCE [LARGE SCALE GENOMIC DNA]</scope>
    <source>
        <strain evidence="4 5">DKC-1</strain>
    </source>
</reference>
<dbReference type="Pfam" id="PF14257">
    <property type="entry name" value="DUF4349"/>
    <property type="match status" value="1"/>
</dbReference>
<feature type="coiled-coil region" evidence="1">
    <location>
        <begin position="115"/>
        <end position="177"/>
    </location>
</feature>
<keyword evidence="2" id="KW-1133">Transmembrane helix</keyword>
<accession>A0ABW8KL89</accession>
<dbReference type="Proteomes" id="UP001620397">
    <property type="component" value="Unassembled WGS sequence"/>
</dbReference>
<keyword evidence="5" id="KW-1185">Reference proteome</keyword>
<organism evidence="4 5">
    <name type="scientific">Dyella agri</name>
    <dbReference type="NCBI Taxonomy" id="1926869"/>
    <lineage>
        <taxon>Bacteria</taxon>
        <taxon>Pseudomonadati</taxon>
        <taxon>Pseudomonadota</taxon>
        <taxon>Gammaproteobacteria</taxon>
        <taxon>Lysobacterales</taxon>
        <taxon>Rhodanobacteraceae</taxon>
        <taxon>Dyella</taxon>
    </lineage>
</organism>
<dbReference type="InterPro" id="IPR025645">
    <property type="entry name" value="DUF4349"/>
</dbReference>
<evidence type="ECO:0000259" key="3">
    <source>
        <dbReference type="Pfam" id="PF14257"/>
    </source>
</evidence>
<gene>
    <name evidence="4" type="ORF">ISP14_15445</name>
</gene>
<keyword evidence="2" id="KW-0472">Membrane</keyword>
<feature type="transmembrane region" description="Helical" evidence="2">
    <location>
        <begin position="217"/>
        <end position="239"/>
    </location>
</feature>
<evidence type="ECO:0000313" key="4">
    <source>
        <dbReference type="EMBL" id="MFK2932177.1"/>
    </source>
</evidence>
<keyword evidence="2" id="KW-0812">Transmembrane</keyword>
<evidence type="ECO:0000256" key="2">
    <source>
        <dbReference type="SAM" id="Phobius"/>
    </source>
</evidence>
<keyword evidence="1" id="KW-0175">Coiled coil</keyword>
<dbReference type="RefSeq" id="WP_404541493.1">
    <property type="nucleotide sequence ID" value="NZ_JADIKL010000009.1"/>
</dbReference>
<sequence length="252" mass="27844">MLLVALALTATGCSKKQEVAPLPIAGETAKAGAKLAYEHHLNIELQNEQIAPRMAAVREACESARFGACNLLSLKQDEHSGSLTLRVVPSGVEPLSHIASQNGKLAWRETKAEDLADAVNDNAQKQKRLEAYAAQIEQLSQRKDLSTSDLIALGHERAQIQVERENLQGVAAQQQRRIDTNLLQLDFADEANDHRRGFSLGDWTDQLLDGLSDAMSMLAYGIPFLLLAFPLALGWRWIWRRVTRKSRGRDAG</sequence>